<feature type="domain" description="Formyl transferase C-terminal" evidence="8">
    <location>
        <begin position="200"/>
        <end position="311"/>
    </location>
</feature>
<dbReference type="InterPro" id="IPR011034">
    <property type="entry name" value="Formyl_transferase-like_C_sf"/>
</dbReference>
<dbReference type="NCBIfam" id="TIGR00460">
    <property type="entry name" value="fmt"/>
    <property type="match status" value="1"/>
</dbReference>
<dbReference type="SUPFAM" id="SSF50486">
    <property type="entry name" value="FMT C-terminal domain-like"/>
    <property type="match status" value="1"/>
</dbReference>
<dbReference type="GO" id="GO:0004479">
    <property type="term" value="F:methionyl-tRNA formyltransferase activity"/>
    <property type="evidence" value="ECO:0007669"/>
    <property type="project" value="UniProtKB-EC"/>
</dbReference>
<feature type="domain" description="Formyl transferase N-terminal" evidence="7">
    <location>
        <begin position="1"/>
        <end position="179"/>
    </location>
</feature>
<keyword evidence="10" id="KW-1185">Reference proteome</keyword>
<dbReference type="InterPro" id="IPR005794">
    <property type="entry name" value="Fmt"/>
</dbReference>
<dbReference type="InterPro" id="IPR036477">
    <property type="entry name" value="Formyl_transf_N_sf"/>
</dbReference>
<evidence type="ECO:0000256" key="3">
    <source>
        <dbReference type="ARBA" id="ARBA00022679"/>
    </source>
</evidence>
<protein>
    <recommendedName>
        <fullName evidence="2 5">Methionyl-tRNA formyltransferase</fullName>
        <ecNumber evidence="2 5">2.1.2.9</ecNumber>
    </recommendedName>
</protein>
<dbReference type="PROSITE" id="PS00373">
    <property type="entry name" value="GART"/>
    <property type="match status" value="1"/>
</dbReference>
<comment type="function">
    <text evidence="5">Attaches a formyl group to the free amino group of methionyl-tRNA(fMet). The formyl group appears to play a dual role in the initiator identity of N-formylmethionyl-tRNA by promoting its recognition by IF2 and preventing the misappropriation of this tRNA by the elongation apparatus.</text>
</comment>
<sequence>MRIIFMGTPEFAVPTLRALVAAGHEVVAAYTQPPRPAGRGKKLQPSPVQIAAEELGIEVRSPRSLKSAEEQAAFAALDADVAVVAAYGLILPQPVLDAPEHGCLNVHASILPRWRGAAPIHRAIQSGDPVTGVTIMQMEAGLDTGPMLATIRTPVDDKTTGELTEELAELGANLMVETLRELGKHVPVTQDDDEATYAPKIDKAEARIDWTQPAEQVVRHIHALAPFPGAWCEIEGERVKLLRAVLCPREGGDLSPQEQTSDQDGRGPRLRGGTVLDDQLTIACGSGAIRPERLQRAGKPSMDLEDFLRGFPVAAGTVLP</sequence>
<evidence type="ECO:0000256" key="5">
    <source>
        <dbReference type="HAMAP-Rule" id="MF_00182"/>
    </source>
</evidence>
<dbReference type="Gene3D" id="3.40.50.12230">
    <property type="match status" value="1"/>
</dbReference>
<comment type="caution">
    <text evidence="9">The sequence shown here is derived from an EMBL/GenBank/DDBJ whole genome shotgun (WGS) entry which is preliminary data.</text>
</comment>
<comment type="similarity">
    <text evidence="1 5">Belongs to the Fmt family.</text>
</comment>
<reference evidence="9 10" key="1">
    <citation type="submission" date="2022-08" db="EMBL/GenBank/DDBJ databases">
        <title>Polyphasic taxonomy analysis of Qipengyuania sp.RS5-5.</title>
        <authorList>
            <person name="Xamxidin M."/>
            <person name="Wu M."/>
        </authorList>
    </citation>
    <scope>NUCLEOTIDE SEQUENCE [LARGE SCALE GENOMIC DNA]</scope>
    <source>
        <strain evidence="9 10">RS5-5</strain>
    </source>
</reference>
<dbReference type="InterPro" id="IPR005793">
    <property type="entry name" value="Formyl_trans_C"/>
</dbReference>
<comment type="catalytic activity">
    <reaction evidence="5">
        <text>L-methionyl-tRNA(fMet) + (6R)-10-formyltetrahydrofolate = N-formyl-L-methionyl-tRNA(fMet) + (6S)-5,6,7,8-tetrahydrofolate + H(+)</text>
        <dbReference type="Rhea" id="RHEA:24380"/>
        <dbReference type="Rhea" id="RHEA-COMP:9952"/>
        <dbReference type="Rhea" id="RHEA-COMP:9953"/>
        <dbReference type="ChEBI" id="CHEBI:15378"/>
        <dbReference type="ChEBI" id="CHEBI:57453"/>
        <dbReference type="ChEBI" id="CHEBI:78530"/>
        <dbReference type="ChEBI" id="CHEBI:78844"/>
        <dbReference type="ChEBI" id="CHEBI:195366"/>
        <dbReference type="EC" id="2.1.2.9"/>
    </reaction>
</comment>
<dbReference type="EMBL" id="JANKHH010000007">
    <property type="protein sequence ID" value="MCR2834964.1"/>
    <property type="molecule type" value="Genomic_DNA"/>
</dbReference>
<evidence type="ECO:0000259" key="8">
    <source>
        <dbReference type="Pfam" id="PF02911"/>
    </source>
</evidence>
<dbReference type="CDD" id="cd08704">
    <property type="entry name" value="Met_tRNA_FMT_C"/>
    <property type="match status" value="1"/>
</dbReference>
<keyword evidence="4 5" id="KW-0648">Protein biosynthesis</keyword>
<proteinExistence type="inferred from homology"/>
<evidence type="ECO:0000259" key="7">
    <source>
        <dbReference type="Pfam" id="PF00551"/>
    </source>
</evidence>
<name>A0ABT1XTG8_9SPHN</name>
<feature type="region of interest" description="Disordered" evidence="6">
    <location>
        <begin position="250"/>
        <end position="272"/>
    </location>
</feature>
<dbReference type="InterPro" id="IPR044135">
    <property type="entry name" value="Met-tRNA-FMT_C"/>
</dbReference>
<dbReference type="Pfam" id="PF02911">
    <property type="entry name" value="Formyl_trans_C"/>
    <property type="match status" value="1"/>
</dbReference>
<dbReference type="SUPFAM" id="SSF53328">
    <property type="entry name" value="Formyltransferase"/>
    <property type="match status" value="1"/>
</dbReference>
<dbReference type="CDD" id="cd08646">
    <property type="entry name" value="FMT_core_Met-tRNA-FMT_N"/>
    <property type="match status" value="1"/>
</dbReference>
<dbReference type="PANTHER" id="PTHR11138:SF5">
    <property type="entry name" value="METHIONYL-TRNA FORMYLTRANSFERASE, MITOCHONDRIAL"/>
    <property type="match status" value="1"/>
</dbReference>
<keyword evidence="3 5" id="KW-0808">Transferase</keyword>
<dbReference type="InterPro" id="IPR001555">
    <property type="entry name" value="GART_AS"/>
</dbReference>
<evidence type="ECO:0000256" key="2">
    <source>
        <dbReference type="ARBA" id="ARBA00012261"/>
    </source>
</evidence>
<evidence type="ECO:0000256" key="4">
    <source>
        <dbReference type="ARBA" id="ARBA00022917"/>
    </source>
</evidence>
<dbReference type="EC" id="2.1.2.9" evidence="2 5"/>
<dbReference type="PANTHER" id="PTHR11138">
    <property type="entry name" value="METHIONYL-TRNA FORMYLTRANSFERASE"/>
    <property type="match status" value="1"/>
</dbReference>
<dbReference type="InterPro" id="IPR041711">
    <property type="entry name" value="Met-tRNA-FMT_N"/>
</dbReference>
<accession>A0ABT1XTG8</accession>
<dbReference type="InterPro" id="IPR002376">
    <property type="entry name" value="Formyl_transf_N"/>
</dbReference>
<evidence type="ECO:0000313" key="9">
    <source>
        <dbReference type="EMBL" id="MCR2834964.1"/>
    </source>
</evidence>
<dbReference type="Proteomes" id="UP001206067">
    <property type="component" value="Unassembled WGS sequence"/>
</dbReference>
<dbReference type="Pfam" id="PF00551">
    <property type="entry name" value="Formyl_trans_N"/>
    <property type="match status" value="1"/>
</dbReference>
<evidence type="ECO:0000256" key="6">
    <source>
        <dbReference type="SAM" id="MobiDB-lite"/>
    </source>
</evidence>
<feature type="binding site" evidence="5">
    <location>
        <begin position="109"/>
        <end position="112"/>
    </location>
    <ligand>
        <name>(6S)-5,6,7,8-tetrahydrofolate</name>
        <dbReference type="ChEBI" id="CHEBI:57453"/>
    </ligand>
</feature>
<dbReference type="RefSeq" id="WP_257596827.1">
    <property type="nucleotide sequence ID" value="NZ_JANKHH010000007.1"/>
</dbReference>
<dbReference type="HAMAP" id="MF_00182">
    <property type="entry name" value="Formyl_trans"/>
    <property type="match status" value="1"/>
</dbReference>
<evidence type="ECO:0000256" key="1">
    <source>
        <dbReference type="ARBA" id="ARBA00010699"/>
    </source>
</evidence>
<organism evidence="9 10">
    <name type="scientific">Parerythrobacter lacustris</name>
    <dbReference type="NCBI Taxonomy" id="2969984"/>
    <lineage>
        <taxon>Bacteria</taxon>
        <taxon>Pseudomonadati</taxon>
        <taxon>Pseudomonadota</taxon>
        <taxon>Alphaproteobacteria</taxon>
        <taxon>Sphingomonadales</taxon>
        <taxon>Erythrobacteraceae</taxon>
        <taxon>Parerythrobacter</taxon>
    </lineage>
</organism>
<evidence type="ECO:0000313" key="10">
    <source>
        <dbReference type="Proteomes" id="UP001206067"/>
    </source>
</evidence>
<gene>
    <name evidence="5 9" type="primary">fmt</name>
    <name evidence="9" type="ORF">NSO95_13530</name>
</gene>